<protein>
    <recommendedName>
        <fullName evidence="2">Glycosyltransferase 2-like domain-containing protein</fullName>
    </recommendedName>
</protein>
<name>A0ABN2K986_9MICO</name>
<organism evidence="3 4">
    <name type="scientific">Agromyces humatus</name>
    <dbReference type="NCBI Taxonomy" id="279573"/>
    <lineage>
        <taxon>Bacteria</taxon>
        <taxon>Bacillati</taxon>
        <taxon>Actinomycetota</taxon>
        <taxon>Actinomycetes</taxon>
        <taxon>Micrococcales</taxon>
        <taxon>Microbacteriaceae</taxon>
        <taxon>Agromyces</taxon>
    </lineage>
</organism>
<dbReference type="Pfam" id="PF00535">
    <property type="entry name" value="Glycos_transf_2"/>
    <property type="match status" value="1"/>
</dbReference>
<evidence type="ECO:0000259" key="2">
    <source>
        <dbReference type="Pfam" id="PF00535"/>
    </source>
</evidence>
<comment type="similarity">
    <text evidence="1">Belongs to the glycosyltransferase 2 family.</text>
</comment>
<dbReference type="PANTHER" id="PTHR48090">
    <property type="entry name" value="UNDECAPRENYL-PHOSPHATE 4-DEOXY-4-FORMAMIDO-L-ARABINOSE TRANSFERASE-RELATED"/>
    <property type="match status" value="1"/>
</dbReference>
<comment type="caution">
    <text evidence="3">The sequence shown here is derived from an EMBL/GenBank/DDBJ whole genome shotgun (WGS) entry which is preliminary data.</text>
</comment>
<feature type="domain" description="Glycosyltransferase 2-like" evidence="2">
    <location>
        <begin position="8"/>
        <end position="140"/>
    </location>
</feature>
<dbReference type="InterPro" id="IPR029044">
    <property type="entry name" value="Nucleotide-diphossugar_trans"/>
</dbReference>
<dbReference type="InterPro" id="IPR050256">
    <property type="entry name" value="Glycosyltransferase_2"/>
</dbReference>
<gene>
    <name evidence="3" type="ORF">GCM10009747_05090</name>
</gene>
<reference evidence="3 4" key="1">
    <citation type="journal article" date="2019" name="Int. J. Syst. Evol. Microbiol.">
        <title>The Global Catalogue of Microorganisms (GCM) 10K type strain sequencing project: providing services to taxonomists for standard genome sequencing and annotation.</title>
        <authorList>
            <consortium name="The Broad Institute Genomics Platform"/>
            <consortium name="The Broad Institute Genome Sequencing Center for Infectious Disease"/>
            <person name="Wu L."/>
            <person name="Ma J."/>
        </authorList>
    </citation>
    <scope>NUCLEOTIDE SEQUENCE [LARGE SCALE GENOMIC DNA]</scope>
    <source>
        <strain evidence="3 4">JCM 14319</strain>
    </source>
</reference>
<evidence type="ECO:0000256" key="1">
    <source>
        <dbReference type="ARBA" id="ARBA00006739"/>
    </source>
</evidence>
<dbReference type="RefSeq" id="WP_232496942.1">
    <property type="nucleotide sequence ID" value="NZ_BAAANH010000001.1"/>
</dbReference>
<proteinExistence type="inferred from homology"/>
<sequence>MRLNHLAVVMPAYNEADGIPGFVRELHADLAPLAERLDIVVVNDRSTDATAEVLTDVTAELPGLHVITAEQNRGHGPTALAAYRAGLELDPDLLVHVDGDGQFHGADLARLVTAAVDTGADVVHGVRTGRTDPWFRRVLTASVGMLVTVAAGRRIPDVNTPLRAYRPATLRGLLAAVPEGAHVPHVHFSIAEARSGATVRYLRVASLPRRGGDAQGTMWSEGDAVIQAQPMLPPKRLREFVRAAAVELWHVSLKPGKRS</sequence>
<evidence type="ECO:0000313" key="3">
    <source>
        <dbReference type="EMBL" id="GAA1750718.1"/>
    </source>
</evidence>
<dbReference type="EMBL" id="BAAANH010000001">
    <property type="protein sequence ID" value="GAA1750718.1"/>
    <property type="molecule type" value="Genomic_DNA"/>
</dbReference>
<evidence type="ECO:0000313" key="4">
    <source>
        <dbReference type="Proteomes" id="UP001500506"/>
    </source>
</evidence>
<dbReference type="CDD" id="cd04179">
    <property type="entry name" value="DPM_DPG-synthase_like"/>
    <property type="match status" value="1"/>
</dbReference>
<dbReference type="SUPFAM" id="SSF53448">
    <property type="entry name" value="Nucleotide-diphospho-sugar transferases"/>
    <property type="match status" value="1"/>
</dbReference>
<keyword evidence="4" id="KW-1185">Reference proteome</keyword>
<dbReference type="InterPro" id="IPR001173">
    <property type="entry name" value="Glyco_trans_2-like"/>
</dbReference>
<dbReference type="Gene3D" id="3.90.550.10">
    <property type="entry name" value="Spore Coat Polysaccharide Biosynthesis Protein SpsA, Chain A"/>
    <property type="match status" value="1"/>
</dbReference>
<dbReference type="Proteomes" id="UP001500506">
    <property type="component" value="Unassembled WGS sequence"/>
</dbReference>
<accession>A0ABN2K986</accession>